<keyword evidence="2" id="KW-1003">Cell membrane</keyword>
<evidence type="ECO:0000313" key="9">
    <source>
        <dbReference type="Proteomes" id="UP000549616"/>
    </source>
</evidence>
<name>A0A853B2X0_9PSEU</name>
<dbReference type="AlphaFoldDB" id="A0A853B2X0"/>
<feature type="transmembrane region" description="Helical" evidence="6">
    <location>
        <begin position="44"/>
        <end position="65"/>
    </location>
</feature>
<dbReference type="GO" id="GO:0022857">
    <property type="term" value="F:transmembrane transporter activity"/>
    <property type="evidence" value="ECO:0007669"/>
    <property type="project" value="InterPro"/>
</dbReference>
<evidence type="ECO:0000313" key="8">
    <source>
        <dbReference type="EMBL" id="NYI89154.1"/>
    </source>
</evidence>
<keyword evidence="3 6" id="KW-0812">Transmembrane</keyword>
<proteinExistence type="predicted"/>
<feature type="transmembrane region" description="Helical" evidence="6">
    <location>
        <begin position="72"/>
        <end position="91"/>
    </location>
</feature>
<keyword evidence="9" id="KW-1185">Reference proteome</keyword>
<feature type="transmembrane region" description="Helical" evidence="6">
    <location>
        <begin position="235"/>
        <end position="254"/>
    </location>
</feature>
<gene>
    <name evidence="8" type="ORF">HNR02_002477</name>
</gene>
<protein>
    <submittedName>
        <fullName evidence="8">DHA1 family inner membrane transport protein</fullName>
    </submittedName>
</protein>
<comment type="subcellular location">
    <subcellularLocation>
        <location evidence="1">Cell membrane</location>
        <topology evidence="1">Multi-pass membrane protein</topology>
    </subcellularLocation>
</comment>
<sequence length="390" mass="38984">MRTSAALIALGACLFVVVTAETLVIGLLPALSADLAVPVPSAGLLVAGYALTVTVGGPLVTAATLRVPRKAALLGLVVVFAAGNVLAATAHGFGVLLAARVITALTHSTFFAIALVLAASMVHPSRRGWAIAFVSTGLNLATVLGAPLGTLVGQAYGWRMSFWLLAAVALLAMAAVALLVPDARTAAPRLGPELRALVTRPVLVLLGVTLVTETGFFVAYTYLSPILGRIFPPGGVVVLLMVFGAGALCGNLVGGRLADRWPWASLRALILVLAVAMTVFAAVASLRVGAVVGVFGLGAVAYALVPGLQTRVVVAAAGAPTLAVAVYTSIFNLGISAGAWLGGRALSAGAGLGALPVLGAAGVLGGLAVSALHRRDGRAGDHVAAAEDRG</sequence>
<feature type="transmembrane region" description="Helical" evidence="6">
    <location>
        <begin position="312"/>
        <end position="330"/>
    </location>
</feature>
<organism evidence="8 9">
    <name type="scientific">Amycolatopsis endophytica</name>
    <dbReference type="NCBI Taxonomy" id="860233"/>
    <lineage>
        <taxon>Bacteria</taxon>
        <taxon>Bacillati</taxon>
        <taxon>Actinomycetota</taxon>
        <taxon>Actinomycetes</taxon>
        <taxon>Pseudonocardiales</taxon>
        <taxon>Pseudonocardiaceae</taxon>
        <taxon>Amycolatopsis</taxon>
    </lineage>
</organism>
<evidence type="ECO:0000256" key="3">
    <source>
        <dbReference type="ARBA" id="ARBA00022692"/>
    </source>
</evidence>
<accession>A0A853B2X0</accession>
<dbReference type="PANTHER" id="PTHR43124:SF3">
    <property type="entry name" value="CHLORAMPHENICOL EFFLUX PUMP RV0191"/>
    <property type="match status" value="1"/>
</dbReference>
<dbReference type="InterPro" id="IPR020846">
    <property type="entry name" value="MFS_dom"/>
</dbReference>
<dbReference type="InterPro" id="IPR011701">
    <property type="entry name" value="MFS"/>
</dbReference>
<feature type="transmembrane region" description="Helical" evidence="6">
    <location>
        <begin position="160"/>
        <end position="181"/>
    </location>
</feature>
<dbReference type="Pfam" id="PF07690">
    <property type="entry name" value="MFS_1"/>
    <property type="match status" value="1"/>
</dbReference>
<dbReference type="RefSeq" id="WP_179773346.1">
    <property type="nucleotide sequence ID" value="NZ_JACCFK010000001.1"/>
</dbReference>
<evidence type="ECO:0000256" key="4">
    <source>
        <dbReference type="ARBA" id="ARBA00022989"/>
    </source>
</evidence>
<dbReference type="PROSITE" id="PS50850">
    <property type="entry name" value="MFS"/>
    <property type="match status" value="1"/>
</dbReference>
<keyword evidence="5 6" id="KW-0472">Membrane</keyword>
<dbReference type="InterPro" id="IPR050189">
    <property type="entry name" value="MFS_Efflux_Transporters"/>
</dbReference>
<keyword evidence="4 6" id="KW-1133">Transmembrane helix</keyword>
<comment type="caution">
    <text evidence="8">The sequence shown here is derived from an EMBL/GenBank/DDBJ whole genome shotgun (WGS) entry which is preliminary data.</text>
</comment>
<feature type="transmembrane region" description="Helical" evidence="6">
    <location>
        <begin position="97"/>
        <end position="117"/>
    </location>
</feature>
<evidence type="ECO:0000259" key="7">
    <source>
        <dbReference type="PROSITE" id="PS50850"/>
    </source>
</evidence>
<reference evidence="8 9" key="1">
    <citation type="submission" date="2020-07" db="EMBL/GenBank/DDBJ databases">
        <title>Sequencing the genomes of 1000 actinobacteria strains.</title>
        <authorList>
            <person name="Klenk H.-P."/>
        </authorList>
    </citation>
    <scope>NUCLEOTIDE SEQUENCE [LARGE SCALE GENOMIC DNA]</scope>
    <source>
        <strain evidence="8 9">DSM 104006</strain>
    </source>
</reference>
<evidence type="ECO:0000256" key="2">
    <source>
        <dbReference type="ARBA" id="ARBA00022475"/>
    </source>
</evidence>
<dbReference type="Proteomes" id="UP000549616">
    <property type="component" value="Unassembled WGS sequence"/>
</dbReference>
<dbReference type="PANTHER" id="PTHR43124">
    <property type="entry name" value="PURINE EFFLUX PUMP PBUE"/>
    <property type="match status" value="1"/>
</dbReference>
<dbReference type="Gene3D" id="1.20.1250.20">
    <property type="entry name" value="MFS general substrate transporter like domains"/>
    <property type="match status" value="1"/>
</dbReference>
<evidence type="ECO:0000256" key="1">
    <source>
        <dbReference type="ARBA" id="ARBA00004651"/>
    </source>
</evidence>
<dbReference type="EMBL" id="JACCFK010000001">
    <property type="protein sequence ID" value="NYI89154.1"/>
    <property type="molecule type" value="Genomic_DNA"/>
</dbReference>
<dbReference type="GO" id="GO:0005886">
    <property type="term" value="C:plasma membrane"/>
    <property type="evidence" value="ECO:0007669"/>
    <property type="project" value="UniProtKB-SubCell"/>
</dbReference>
<dbReference type="InterPro" id="IPR036259">
    <property type="entry name" value="MFS_trans_sf"/>
</dbReference>
<feature type="transmembrane region" description="Helical" evidence="6">
    <location>
        <begin position="129"/>
        <end position="148"/>
    </location>
</feature>
<feature type="transmembrane region" description="Helical" evidence="6">
    <location>
        <begin position="266"/>
        <end position="282"/>
    </location>
</feature>
<feature type="transmembrane region" description="Helical" evidence="6">
    <location>
        <begin position="288"/>
        <end position="305"/>
    </location>
</feature>
<feature type="transmembrane region" description="Helical" evidence="6">
    <location>
        <begin position="202"/>
        <end position="223"/>
    </location>
</feature>
<feature type="transmembrane region" description="Helical" evidence="6">
    <location>
        <begin position="350"/>
        <end position="372"/>
    </location>
</feature>
<feature type="domain" description="Major facilitator superfamily (MFS) profile" evidence="7">
    <location>
        <begin position="6"/>
        <end position="377"/>
    </location>
</feature>
<evidence type="ECO:0000256" key="5">
    <source>
        <dbReference type="ARBA" id="ARBA00023136"/>
    </source>
</evidence>
<evidence type="ECO:0000256" key="6">
    <source>
        <dbReference type="SAM" id="Phobius"/>
    </source>
</evidence>
<dbReference type="SUPFAM" id="SSF103473">
    <property type="entry name" value="MFS general substrate transporter"/>
    <property type="match status" value="1"/>
</dbReference>
<dbReference type="CDD" id="cd17324">
    <property type="entry name" value="MFS_NepI_like"/>
    <property type="match status" value="1"/>
</dbReference>